<keyword evidence="2" id="KW-0413">Isomerase</keyword>
<organism evidence="3">
    <name type="scientific">hydrothermal vent metagenome</name>
    <dbReference type="NCBI Taxonomy" id="652676"/>
    <lineage>
        <taxon>unclassified sequences</taxon>
        <taxon>metagenomes</taxon>
        <taxon>ecological metagenomes</taxon>
    </lineage>
</organism>
<dbReference type="GO" id="GO:0016791">
    <property type="term" value="F:phosphatase activity"/>
    <property type="evidence" value="ECO:0007669"/>
    <property type="project" value="TreeGrafter"/>
</dbReference>
<evidence type="ECO:0000256" key="2">
    <source>
        <dbReference type="ARBA" id="ARBA00023235"/>
    </source>
</evidence>
<dbReference type="Pfam" id="PF00300">
    <property type="entry name" value="His_Phos_1"/>
    <property type="match status" value="1"/>
</dbReference>
<dbReference type="PANTHER" id="PTHR48100:SF1">
    <property type="entry name" value="HISTIDINE PHOSPHATASE FAMILY PROTEIN-RELATED"/>
    <property type="match status" value="1"/>
</dbReference>
<proteinExistence type="predicted"/>
<evidence type="ECO:0000256" key="1">
    <source>
        <dbReference type="ARBA" id="ARBA00023152"/>
    </source>
</evidence>
<dbReference type="EMBL" id="FAXA01000476">
    <property type="protein sequence ID" value="CUV03766.1"/>
    <property type="molecule type" value="Genomic_DNA"/>
</dbReference>
<name>A0A160VBS4_9ZZZZ</name>
<dbReference type="PROSITE" id="PS00175">
    <property type="entry name" value="PG_MUTASE"/>
    <property type="match status" value="1"/>
</dbReference>
<dbReference type="PIRSF" id="PIRSF000709">
    <property type="entry name" value="6PFK_2-Ptase"/>
    <property type="match status" value="1"/>
</dbReference>
<dbReference type="SUPFAM" id="SSF53254">
    <property type="entry name" value="Phosphoglycerate mutase-like"/>
    <property type="match status" value="1"/>
</dbReference>
<dbReference type="SMART" id="SM00855">
    <property type="entry name" value="PGAM"/>
    <property type="match status" value="1"/>
</dbReference>
<dbReference type="GO" id="GO:0005737">
    <property type="term" value="C:cytoplasm"/>
    <property type="evidence" value="ECO:0007669"/>
    <property type="project" value="TreeGrafter"/>
</dbReference>
<dbReference type="PANTHER" id="PTHR48100">
    <property type="entry name" value="BROAD-SPECIFICITY PHOSPHATASE YOR283W-RELATED"/>
    <property type="match status" value="1"/>
</dbReference>
<dbReference type="Gene3D" id="3.40.50.1240">
    <property type="entry name" value="Phosphoglycerate mutase-like"/>
    <property type="match status" value="1"/>
</dbReference>
<dbReference type="CDD" id="cd07067">
    <property type="entry name" value="HP_PGM_like"/>
    <property type="match status" value="1"/>
</dbReference>
<dbReference type="InterPro" id="IPR029033">
    <property type="entry name" value="His_PPase_superfam"/>
</dbReference>
<sequence>MKFFLVRHGETEWNKLGRFQGHQNISLNERGLAQAKETAKAAASWGHCAIYSSPLIRTVQVADEIAKVTPMPVSKQPGLKELSLGDLEGVTGEEMRKRWPEVFAAWRSGPDKVSMPNGESLKQLRERAWRAILEIEKKHSGDESVVIISHNFAIRSIVGELLGVPLEHFHRMSLNLASVTTFDSDDRGRRLTGYNSTGHLSPENR</sequence>
<dbReference type="AlphaFoldDB" id="A0A160VBS4"/>
<gene>
    <name evidence="3" type="ORF">MGWOODY_Clf132</name>
</gene>
<dbReference type="InterPro" id="IPR013078">
    <property type="entry name" value="His_Pase_superF_clade-1"/>
</dbReference>
<reference evidence="3" key="1">
    <citation type="submission" date="2015-10" db="EMBL/GenBank/DDBJ databases">
        <authorList>
            <person name="Gilbert D.G."/>
        </authorList>
    </citation>
    <scope>NUCLEOTIDE SEQUENCE</scope>
</reference>
<accession>A0A160VBS4</accession>
<dbReference type="InterPro" id="IPR001345">
    <property type="entry name" value="PG/BPGM_mutase_AS"/>
</dbReference>
<dbReference type="InterPro" id="IPR050275">
    <property type="entry name" value="PGM_Phosphatase"/>
</dbReference>
<keyword evidence="1" id="KW-0324">Glycolysis</keyword>
<protein>
    <submittedName>
        <fullName evidence="3">Phosphoglycerate mutase family</fullName>
    </submittedName>
</protein>
<evidence type="ECO:0000313" key="3">
    <source>
        <dbReference type="EMBL" id="CUV03766.1"/>
    </source>
</evidence>